<dbReference type="PRINTS" id="PR00930">
    <property type="entry name" value="HIGHMOBLTYIY"/>
</dbReference>
<feature type="compositionally biased region" description="Polar residues" evidence="1">
    <location>
        <begin position="1"/>
        <end position="12"/>
    </location>
</feature>
<proteinExistence type="predicted"/>
<evidence type="ECO:0000313" key="2">
    <source>
        <dbReference type="Ensembl" id="ENSUMAP00000018267"/>
    </source>
</evidence>
<dbReference type="AlphaFoldDB" id="A0A452UBR7"/>
<sequence>MSEPSWKSSQPLASDPGPRMALVGAGEPSEVPTPKTPRARQRGAKHKSAAKTRNPATAPGRKPRSKPPKKLEKEEEEGILEESRESTGAALRYFQSHSAHHS</sequence>
<evidence type="ECO:0000256" key="1">
    <source>
        <dbReference type="SAM" id="MobiDB-lite"/>
    </source>
</evidence>
<dbReference type="InterPro" id="IPR000116">
    <property type="entry name" value="HMGA"/>
</dbReference>
<name>A0A452UBR7_URSMA</name>
<dbReference type="Ensembl" id="ENSUMAT00000021601.1">
    <property type="protein sequence ID" value="ENSUMAP00000018267.1"/>
    <property type="gene ID" value="ENSUMAG00000013414.1"/>
</dbReference>
<feature type="region of interest" description="Disordered" evidence="1">
    <location>
        <begin position="1"/>
        <end position="102"/>
    </location>
</feature>
<dbReference type="GO" id="GO:0006355">
    <property type="term" value="P:regulation of DNA-templated transcription"/>
    <property type="evidence" value="ECO:0007669"/>
    <property type="project" value="InterPro"/>
</dbReference>
<reference evidence="2" key="1">
    <citation type="submission" date="2019-03" db="UniProtKB">
        <authorList>
            <consortium name="Ensembl"/>
        </authorList>
    </citation>
    <scope>IDENTIFICATION</scope>
</reference>
<evidence type="ECO:0008006" key="3">
    <source>
        <dbReference type="Google" id="ProtNLM"/>
    </source>
</evidence>
<accession>A0A452UBR7</accession>
<dbReference type="GO" id="GO:0000785">
    <property type="term" value="C:chromatin"/>
    <property type="evidence" value="ECO:0007669"/>
    <property type="project" value="InterPro"/>
</dbReference>
<dbReference type="GO" id="GO:0005634">
    <property type="term" value="C:nucleus"/>
    <property type="evidence" value="ECO:0007669"/>
    <property type="project" value="InterPro"/>
</dbReference>
<protein>
    <recommendedName>
        <fullName evidence="3">High mobility group protein HMG-I/HMG-Y</fullName>
    </recommendedName>
</protein>
<feature type="compositionally biased region" description="Basic residues" evidence="1">
    <location>
        <begin position="37"/>
        <end position="50"/>
    </location>
</feature>
<dbReference type="GO" id="GO:0003677">
    <property type="term" value="F:DNA binding"/>
    <property type="evidence" value="ECO:0007669"/>
    <property type="project" value="InterPro"/>
</dbReference>
<organism evidence="2">
    <name type="scientific">Ursus maritimus</name>
    <name type="common">Polar bear</name>
    <name type="synonym">Thalarctos maritimus</name>
    <dbReference type="NCBI Taxonomy" id="29073"/>
    <lineage>
        <taxon>Eukaryota</taxon>
        <taxon>Metazoa</taxon>
        <taxon>Chordata</taxon>
        <taxon>Craniata</taxon>
        <taxon>Vertebrata</taxon>
        <taxon>Euteleostomi</taxon>
        <taxon>Mammalia</taxon>
        <taxon>Eutheria</taxon>
        <taxon>Laurasiatheria</taxon>
        <taxon>Carnivora</taxon>
        <taxon>Caniformia</taxon>
        <taxon>Ursidae</taxon>
        <taxon>Ursus</taxon>
    </lineage>
</organism>